<comment type="catalytic activity">
    <reaction evidence="15">
        <text>L-aspartyl-L-lysine(out) = L-aspartyl-L-lysine(in)</text>
        <dbReference type="Rhea" id="RHEA:79411"/>
        <dbReference type="ChEBI" id="CHEBI:229953"/>
    </reaction>
</comment>
<comment type="catalytic activity">
    <reaction evidence="20">
        <text>L-alanyl-L-lysine(out) = L-alanyl-L-lysine(in)</text>
        <dbReference type="Rhea" id="RHEA:79415"/>
        <dbReference type="ChEBI" id="CHEBI:192470"/>
    </reaction>
</comment>
<evidence type="ECO:0000256" key="23">
    <source>
        <dbReference type="ARBA" id="ARBA00045018"/>
    </source>
</evidence>
<evidence type="ECO:0000256" key="4">
    <source>
        <dbReference type="ARBA" id="ARBA00022448"/>
    </source>
</evidence>
<evidence type="ECO:0000256" key="25">
    <source>
        <dbReference type="ARBA" id="ARBA00046376"/>
    </source>
</evidence>
<evidence type="ECO:0000256" key="24">
    <source>
        <dbReference type="ARBA" id="ARBA00045709"/>
    </source>
</evidence>
<dbReference type="EMBL" id="POAF01000001">
    <property type="protein sequence ID" value="RBM04172.1"/>
    <property type="molecule type" value="Genomic_DNA"/>
</dbReference>
<evidence type="ECO:0000313" key="28">
    <source>
        <dbReference type="EMBL" id="RBM04172.1"/>
    </source>
</evidence>
<feature type="transmembrane region" description="Helical" evidence="26">
    <location>
        <begin position="220"/>
        <end position="241"/>
    </location>
</feature>
<keyword evidence="8" id="KW-0458">Lysosome</keyword>
<evidence type="ECO:0000256" key="12">
    <source>
        <dbReference type="ARBA" id="ARBA00044884"/>
    </source>
</evidence>
<dbReference type="GO" id="GO:0005765">
    <property type="term" value="C:lysosomal membrane"/>
    <property type="evidence" value="ECO:0007669"/>
    <property type="project" value="UniProtKB-SubCell"/>
</dbReference>
<evidence type="ECO:0000256" key="1">
    <source>
        <dbReference type="ARBA" id="ARBA00004155"/>
    </source>
</evidence>
<evidence type="ECO:0000256" key="13">
    <source>
        <dbReference type="ARBA" id="ARBA00044891"/>
    </source>
</evidence>
<evidence type="ECO:0000256" key="5">
    <source>
        <dbReference type="ARBA" id="ARBA00022692"/>
    </source>
</evidence>
<evidence type="ECO:0000256" key="22">
    <source>
        <dbReference type="ARBA" id="ARBA00044985"/>
    </source>
</evidence>
<evidence type="ECO:0000256" key="3">
    <source>
        <dbReference type="ARBA" id="ARBA00008335"/>
    </source>
</evidence>
<dbReference type="InterPro" id="IPR052187">
    <property type="entry name" value="MFSD1"/>
</dbReference>
<comment type="function">
    <text evidence="24">Lysosomal dipeptide uniporter that selectively exports lysine, arginine or histidine-containing dipeptides with a net positive charge from the lysosome lumen into the cytosol. Could play a role in a specific type of protein O-glycosylation indirectly regulating macrophages migration and tissue invasion. Also essential for liver homeostasis.</text>
</comment>
<feature type="transmembrane region" description="Helical" evidence="26">
    <location>
        <begin position="12"/>
        <end position="29"/>
    </location>
</feature>
<gene>
    <name evidence="28" type="ORF">C1H84_02485</name>
</gene>
<comment type="catalytic activity">
    <reaction evidence="17">
        <text>L-lysyl-L-lysine(out) = L-lysyl-L-lysine(in)</text>
        <dbReference type="Rhea" id="RHEA:79403"/>
        <dbReference type="ChEBI" id="CHEBI:229956"/>
    </reaction>
</comment>
<evidence type="ECO:0000256" key="18">
    <source>
        <dbReference type="ARBA" id="ARBA00044903"/>
    </source>
</evidence>
<dbReference type="Proteomes" id="UP000252167">
    <property type="component" value="Unassembled WGS sequence"/>
</dbReference>
<accession>A0A365YNB2</accession>
<dbReference type="SUPFAM" id="SSF103473">
    <property type="entry name" value="MFS general substrate transporter"/>
    <property type="match status" value="1"/>
</dbReference>
<evidence type="ECO:0000256" key="20">
    <source>
        <dbReference type="ARBA" id="ARBA00044919"/>
    </source>
</evidence>
<dbReference type="Pfam" id="PF07690">
    <property type="entry name" value="MFS_1"/>
    <property type="match status" value="1"/>
</dbReference>
<comment type="catalytic activity">
    <reaction evidence="10">
        <text>L-histidyl-glycine(out) = L-histidyl-glycine(in)</text>
        <dbReference type="Rhea" id="RHEA:79395"/>
        <dbReference type="ChEBI" id="CHEBI:229957"/>
    </reaction>
</comment>
<comment type="catalytic activity">
    <reaction evidence="14">
        <text>L-alpha-aminoacyl-L-lysine(out) = L-alpha-aminoacyl-L-lysine(in)</text>
        <dbReference type="Rhea" id="RHEA:79383"/>
        <dbReference type="ChEBI" id="CHEBI:229966"/>
    </reaction>
</comment>
<evidence type="ECO:0000256" key="2">
    <source>
        <dbReference type="ARBA" id="ARBA00004651"/>
    </source>
</evidence>
<keyword evidence="4" id="KW-0813">Transport</keyword>
<feature type="transmembrane region" description="Helical" evidence="26">
    <location>
        <begin position="142"/>
        <end position="163"/>
    </location>
</feature>
<feature type="transmembrane region" description="Helical" evidence="26">
    <location>
        <begin position="311"/>
        <end position="335"/>
    </location>
</feature>
<comment type="catalytic activity">
    <reaction evidence="12">
        <text>L-alpha-aminoacyl-L-histidine(out) = L-alpha-aminoacyl-L-histidine(in)</text>
        <dbReference type="Rhea" id="RHEA:79375"/>
        <dbReference type="ChEBI" id="CHEBI:229967"/>
    </reaction>
</comment>
<keyword evidence="7 26" id="KW-0472">Membrane</keyword>
<protein>
    <recommendedName>
        <fullName evidence="22">Lysosomal dipeptide transporter MFSD1</fullName>
    </recommendedName>
    <alternativeName>
        <fullName evidence="23">Major facilitator superfamily domain-containing protein 1</fullName>
    </alternativeName>
</protein>
<dbReference type="Gene3D" id="1.20.1250.20">
    <property type="entry name" value="MFS general substrate transporter like domains"/>
    <property type="match status" value="2"/>
</dbReference>
<feature type="transmembrane region" description="Helical" evidence="26">
    <location>
        <begin position="253"/>
        <end position="274"/>
    </location>
</feature>
<dbReference type="PANTHER" id="PTHR23512">
    <property type="entry name" value="MAJOR FACILITATOR SUPERFAMILY DOMAIN-CONTAINING PROTEIN 1"/>
    <property type="match status" value="1"/>
</dbReference>
<dbReference type="CDD" id="cd06174">
    <property type="entry name" value="MFS"/>
    <property type="match status" value="1"/>
</dbReference>
<evidence type="ECO:0000313" key="29">
    <source>
        <dbReference type="Proteomes" id="UP000252167"/>
    </source>
</evidence>
<evidence type="ECO:0000256" key="11">
    <source>
        <dbReference type="ARBA" id="ARBA00044881"/>
    </source>
</evidence>
<comment type="catalytic activity">
    <reaction evidence="18">
        <text>L-arginyl-glycine(out) = L-arginyl-glycine(in)</text>
        <dbReference type="Rhea" id="RHEA:79391"/>
        <dbReference type="ChEBI" id="CHEBI:229955"/>
    </reaction>
</comment>
<comment type="catalytic activity">
    <reaction evidence="11">
        <text>L-alpha-aminoacyl-L-arginine(out) = L-alpha-aminoacyl-L-arginine(in)</text>
        <dbReference type="Rhea" id="RHEA:79367"/>
        <dbReference type="ChEBI" id="CHEBI:229968"/>
    </reaction>
</comment>
<evidence type="ECO:0000256" key="14">
    <source>
        <dbReference type="ARBA" id="ARBA00044893"/>
    </source>
</evidence>
<comment type="catalytic activity">
    <reaction evidence="9">
        <text>L-lysyl-L-alanine(out) = L-lysyl-L-alanine(in)</text>
        <dbReference type="Rhea" id="RHEA:79399"/>
        <dbReference type="ChEBI" id="CHEBI:229954"/>
    </reaction>
</comment>
<dbReference type="GO" id="GO:0022857">
    <property type="term" value="F:transmembrane transporter activity"/>
    <property type="evidence" value="ECO:0007669"/>
    <property type="project" value="InterPro"/>
</dbReference>
<evidence type="ECO:0000256" key="10">
    <source>
        <dbReference type="ARBA" id="ARBA00044878"/>
    </source>
</evidence>
<evidence type="ECO:0000256" key="19">
    <source>
        <dbReference type="ARBA" id="ARBA00044912"/>
    </source>
</evidence>
<evidence type="ECO:0000256" key="15">
    <source>
        <dbReference type="ARBA" id="ARBA00044898"/>
    </source>
</evidence>
<dbReference type="GO" id="GO:0005886">
    <property type="term" value="C:plasma membrane"/>
    <property type="evidence" value="ECO:0007669"/>
    <property type="project" value="UniProtKB-SubCell"/>
</dbReference>
<comment type="catalytic activity">
    <reaction evidence="19">
        <text>L-histidyl-L-alpha-amino acid(out) = L-histidyl-L-alpha-amino acid(in)</text>
        <dbReference type="Rhea" id="RHEA:79379"/>
        <dbReference type="ChEBI" id="CHEBI:229964"/>
    </reaction>
</comment>
<feature type="transmembrane region" description="Helical" evidence="26">
    <location>
        <begin position="389"/>
        <end position="409"/>
    </location>
</feature>
<evidence type="ECO:0000256" key="6">
    <source>
        <dbReference type="ARBA" id="ARBA00022989"/>
    </source>
</evidence>
<comment type="similarity">
    <text evidence="3">Belongs to the major facilitator superfamily.</text>
</comment>
<feature type="transmembrane region" description="Helical" evidence="26">
    <location>
        <begin position="79"/>
        <end position="97"/>
    </location>
</feature>
<dbReference type="InterPro" id="IPR036259">
    <property type="entry name" value="MFS_trans_sf"/>
</dbReference>
<proteinExistence type="inferred from homology"/>
<organism evidence="28 29">
    <name type="scientific">Glutamicibacter soli</name>
    <dbReference type="NCBI Taxonomy" id="453836"/>
    <lineage>
        <taxon>Bacteria</taxon>
        <taxon>Bacillati</taxon>
        <taxon>Actinomycetota</taxon>
        <taxon>Actinomycetes</taxon>
        <taxon>Micrococcales</taxon>
        <taxon>Micrococcaceae</taxon>
        <taxon>Glutamicibacter</taxon>
    </lineage>
</organism>
<reference evidence="28 29" key="1">
    <citation type="submission" date="2018-01" db="EMBL/GenBank/DDBJ databases">
        <title>Glutamicibacter soli strain NHPC-3 Whole genome sequence and assembly.</title>
        <authorList>
            <person name="Choudhury P."/>
            <person name="Gupta D."/>
            <person name="Sengupta K."/>
            <person name="Jawed A."/>
            <person name="Sultana N."/>
            <person name="Saha P."/>
        </authorList>
    </citation>
    <scope>NUCLEOTIDE SEQUENCE [LARGE SCALE GENOMIC DNA]</scope>
    <source>
        <strain evidence="28 29">NHPC-3</strain>
    </source>
</reference>
<evidence type="ECO:0000256" key="16">
    <source>
        <dbReference type="ARBA" id="ARBA00044899"/>
    </source>
</evidence>
<evidence type="ECO:0000256" key="8">
    <source>
        <dbReference type="ARBA" id="ARBA00023228"/>
    </source>
</evidence>
<keyword evidence="5 26" id="KW-0812">Transmembrane</keyword>
<evidence type="ECO:0000256" key="26">
    <source>
        <dbReference type="SAM" id="Phobius"/>
    </source>
</evidence>
<evidence type="ECO:0000256" key="17">
    <source>
        <dbReference type="ARBA" id="ARBA00044900"/>
    </source>
</evidence>
<comment type="catalytic activity">
    <reaction evidence="16">
        <text>L-arginyl-L-alpha-amino acid(out) = L-arginyl-L-alpha-amino acid(in)</text>
        <dbReference type="Rhea" id="RHEA:79371"/>
        <dbReference type="ChEBI" id="CHEBI:84315"/>
    </reaction>
</comment>
<dbReference type="RefSeq" id="WP_052772402.1">
    <property type="nucleotide sequence ID" value="NZ_POAF01000001.1"/>
</dbReference>
<feature type="transmembrane region" description="Helical" evidence="26">
    <location>
        <begin position="109"/>
        <end position="130"/>
    </location>
</feature>
<comment type="subcellular location">
    <subcellularLocation>
        <location evidence="2">Cell membrane</location>
        <topology evidence="2">Multi-pass membrane protein</topology>
    </subcellularLocation>
    <subcellularLocation>
        <location evidence="1">Lysosome membrane</location>
        <topology evidence="1">Multi-pass membrane protein</topology>
    </subcellularLocation>
</comment>
<feature type="transmembrane region" description="Helical" evidence="26">
    <location>
        <begin position="286"/>
        <end position="305"/>
    </location>
</feature>
<feature type="transmembrane region" description="Helical" evidence="26">
    <location>
        <begin position="347"/>
        <end position="369"/>
    </location>
</feature>
<name>A0A365YNB2_9MICC</name>
<evidence type="ECO:0000256" key="21">
    <source>
        <dbReference type="ARBA" id="ARBA00044924"/>
    </source>
</evidence>
<feature type="transmembrane region" description="Helical" evidence="26">
    <location>
        <begin position="169"/>
        <end position="188"/>
    </location>
</feature>
<dbReference type="InterPro" id="IPR020846">
    <property type="entry name" value="MFS_dom"/>
</dbReference>
<dbReference type="AlphaFoldDB" id="A0A365YNB2"/>
<sequence>MSTSHLNSKKSWLVYGFAILTYISAIAQRTSFGVAGLEATERFDANAQIMATFSVVQLVVYAGAQVPVGLLLDRFGPRILITTGAMLMTAGQAFLAISTNVPMGLVGRVMVGMGDAMVFVSVLKLLPLWFSGSRIPILTQLTGTFGQLGQLISIFPFHMILVARGWTPAFSVLSAFAFATLITTIAFVRNGDSWAHAKQGAGTHQGSRLLAALRQPGTRLGFWTHFSTAFMINTFMMTWGYPFLVQGQGIDSALASSLMSVFVVVAVLVGPLLGALTSRHPGKRSFFALGIIAGMVVMWAIVLLWPGQAPMWVLIILMVAVAAGGPASVIGFDFARTFNPPHLQGTATGVVNTGGFIGAFITIYVIGFIMDWAYKAGGSTGELYNLPAFRVALSFQFVMMVIGVSFMLIERGKARRFLAENG</sequence>
<comment type="subunit">
    <text evidence="25">Homodimer. Interacts with lysosomal protein GLMP (via lumenal domain); the interaction starts while both proteins are still in the endoplasmic reticulum and is required for stabilization of MFSD1 in lysosomes but has no direct effect on its targeting to lysosomes or transporter activity.</text>
</comment>
<comment type="catalytic activity">
    <reaction evidence="13">
        <text>L-lysyl-L-alpha-amino acid(out) = L-lysyl-L-alpha-amino acid(in)</text>
        <dbReference type="Rhea" id="RHEA:79387"/>
        <dbReference type="ChEBI" id="CHEBI:229965"/>
    </reaction>
</comment>
<dbReference type="PROSITE" id="PS50850">
    <property type="entry name" value="MFS"/>
    <property type="match status" value="1"/>
</dbReference>
<dbReference type="InterPro" id="IPR011701">
    <property type="entry name" value="MFS"/>
</dbReference>
<evidence type="ECO:0000256" key="7">
    <source>
        <dbReference type="ARBA" id="ARBA00023136"/>
    </source>
</evidence>
<keyword evidence="29" id="KW-1185">Reference proteome</keyword>
<comment type="caution">
    <text evidence="28">The sequence shown here is derived from an EMBL/GenBank/DDBJ whole genome shotgun (WGS) entry which is preliminary data.</text>
</comment>
<feature type="domain" description="Major facilitator superfamily (MFS) profile" evidence="27">
    <location>
        <begin position="13"/>
        <end position="415"/>
    </location>
</feature>
<feature type="transmembrane region" description="Helical" evidence="26">
    <location>
        <begin position="49"/>
        <end position="72"/>
    </location>
</feature>
<evidence type="ECO:0000259" key="27">
    <source>
        <dbReference type="PROSITE" id="PS50850"/>
    </source>
</evidence>
<keyword evidence="6 26" id="KW-1133">Transmembrane helix</keyword>
<evidence type="ECO:0000256" key="9">
    <source>
        <dbReference type="ARBA" id="ARBA00044876"/>
    </source>
</evidence>
<dbReference type="PANTHER" id="PTHR23512:SF3">
    <property type="entry name" value="MAJOR FACILITATOR SUPERFAMILY DOMAIN-CONTAINING PROTEIN 1"/>
    <property type="match status" value="1"/>
</dbReference>
<comment type="catalytic activity">
    <reaction evidence="21">
        <text>L-lysyl-glycine(out) = L-lysyl-glycine(in)</text>
        <dbReference type="Rhea" id="RHEA:79407"/>
        <dbReference type="ChEBI" id="CHEBI:191202"/>
    </reaction>
</comment>